<dbReference type="NCBIfam" id="NF033859">
    <property type="entry name" value="SMEK_N"/>
    <property type="match status" value="1"/>
</dbReference>
<evidence type="ECO:0000313" key="3">
    <source>
        <dbReference type="EMBL" id="CBX30604.1"/>
    </source>
</evidence>
<dbReference type="Pfam" id="PF20275">
    <property type="entry name" value="CTD10"/>
    <property type="match status" value="1"/>
</dbReference>
<dbReference type="InterPro" id="IPR046919">
    <property type="entry name" value="ABC-3C_CTD10"/>
</dbReference>
<evidence type="ECO:0000259" key="1">
    <source>
        <dbReference type="Pfam" id="PF20275"/>
    </source>
</evidence>
<dbReference type="Pfam" id="PF21941">
    <property type="entry name" value="SMEK_N"/>
    <property type="match status" value="1"/>
</dbReference>
<name>E1YKH1_9BACT</name>
<accession>E1YKH1</accession>
<reference evidence="3" key="1">
    <citation type="journal article" date="2011" name="Environ. Microbiol.">
        <title>Genomic insights into the metabolic potential of the polycyclic aromatic hydrocarbon degrading sulfate-reducing Deltaproteobacterium N47.</title>
        <authorList>
            <person name="Bergmann F."/>
            <person name="Selesi D."/>
            <person name="Weinmaier T."/>
            <person name="Tischler P."/>
            <person name="Rattei T."/>
            <person name="Meckenstock R.U."/>
        </authorList>
    </citation>
    <scope>NUCLEOTIDE SEQUENCE</scope>
</reference>
<dbReference type="EMBL" id="FR695877">
    <property type="protein sequence ID" value="CBX30604.1"/>
    <property type="molecule type" value="Genomic_DNA"/>
</dbReference>
<organism evidence="3">
    <name type="scientific">uncultured Desulfobacterium sp</name>
    <dbReference type="NCBI Taxonomy" id="201089"/>
    <lineage>
        <taxon>Bacteria</taxon>
        <taxon>Pseudomonadati</taxon>
        <taxon>Thermodesulfobacteriota</taxon>
        <taxon>Desulfobacteria</taxon>
        <taxon>Desulfobacterales</taxon>
        <taxon>Desulfobacteriaceae</taxon>
        <taxon>Desulfobacterium</taxon>
        <taxon>environmental samples</taxon>
    </lineage>
</organism>
<feature type="domain" description="ABC-three component systems C-terminal" evidence="1">
    <location>
        <begin position="174"/>
        <end position="257"/>
    </location>
</feature>
<evidence type="ECO:0008006" key="4">
    <source>
        <dbReference type="Google" id="ProtNLM"/>
    </source>
</evidence>
<feature type="domain" description="SMEK" evidence="2">
    <location>
        <begin position="10"/>
        <end position="144"/>
    </location>
</feature>
<dbReference type="InterPro" id="IPR047740">
    <property type="entry name" value="SMEK_dom"/>
</dbReference>
<evidence type="ECO:0000259" key="2">
    <source>
        <dbReference type="Pfam" id="PF21941"/>
    </source>
</evidence>
<sequence>MNRQVNFNFIEEKLTQLAFRIEVRGGLNILDLNLHSENFYQHLLNLLFDWDLKNLNTEQKNSAGVDLVDATNKIIAQVSATATKQKIESALSKDLSNYNGYTFKFISICKNASNLRTKTFCNPHHLVFSPSTDILDIISLLKCISDMEIDRQRRVYKFLKKELKNEPNPERIESNLTTIIKILSKEDWNRGGMGFETVPYDPEIKISYNQLEAAKVLIDDYKIHYHRIDKIYSDFDKQGVNKSISILNGIRTEYLALGAIVSPDQCFFSYY</sequence>
<gene>
    <name evidence="3" type="ORF">N47_E41160</name>
</gene>
<protein>
    <recommendedName>
        <fullName evidence="4">SMEK domain-containing protein</fullName>
    </recommendedName>
</protein>
<dbReference type="AlphaFoldDB" id="E1YKH1"/>
<proteinExistence type="predicted"/>